<feature type="transmembrane region" description="Helical" evidence="2">
    <location>
        <begin position="254"/>
        <end position="275"/>
    </location>
</feature>
<feature type="transmembrane region" description="Helical" evidence="2">
    <location>
        <begin position="224"/>
        <end position="242"/>
    </location>
</feature>
<organism evidence="3 4">
    <name type="scientific">Dactylosporangium fulvum</name>
    <dbReference type="NCBI Taxonomy" id="53359"/>
    <lineage>
        <taxon>Bacteria</taxon>
        <taxon>Bacillati</taxon>
        <taxon>Actinomycetota</taxon>
        <taxon>Actinomycetes</taxon>
        <taxon>Micromonosporales</taxon>
        <taxon>Micromonosporaceae</taxon>
        <taxon>Dactylosporangium</taxon>
    </lineage>
</organism>
<dbReference type="Proteomes" id="UP001059617">
    <property type="component" value="Chromosome"/>
</dbReference>
<feature type="region of interest" description="Disordered" evidence="1">
    <location>
        <begin position="80"/>
        <end position="143"/>
    </location>
</feature>
<protein>
    <submittedName>
        <fullName evidence="3">Uncharacterized protein</fullName>
    </submittedName>
</protein>
<accession>A0ABY5VZE8</accession>
<name>A0ABY5VZE8_9ACTN</name>
<sequence>MDELTETIGTLPSWQQAPFVAAWTHATVLSLAERHAGCQQLDCPSCVDLTDIIAMLLAAGELRLTEALDRSSAGHDLEVLDRASQAGPGRTKVSTAGEPASSGAVPPQRAADELTDVRSSRRQATVPADATRQPHSGNGRRRCADASLRRMAPAWLVLLGTVTLVVVASAILTAGFQAWRALPALGAESAVGRGTMTGLIALLPVAAAGWAFAPWRERRRWQRFIALGAAGLALALDFGAWVAFAGTERLPSPWFAAAVFTCIHACGPLTLILFLQGWTGRANESE</sequence>
<evidence type="ECO:0000256" key="1">
    <source>
        <dbReference type="SAM" id="MobiDB-lite"/>
    </source>
</evidence>
<keyword evidence="4" id="KW-1185">Reference proteome</keyword>
<evidence type="ECO:0000313" key="4">
    <source>
        <dbReference type="Proteomes" id="UP001059617"/>
    </source>
</evidence>
<gene>
    <name evidence="3" type="ORF">Dfulv_01905</name>
</gene>
<feature type="compositionally biased region" description="Basic and acidic residues" evidence="1">
    <location>
        <begin position="110"/>
        <end position="119"/>
    </location>
</feature>
<feature type="transmembrane region" description="Helical" evidence="2">
    <location>
        <begin position="191"/>
        <end position="212"/>
    </location>
</feature>
<evidence type="ECO:0000256" key="2">
    <source>
        <dbReference type="SAM" id="Phobius"/>
    </source>
</evidence>
<keyword evidence="2" id="KW-1133">Transmembrane helix</keyword>
<proteinExistence type="predicted"/>
<keyword evidence="2" id="KW-0812">Transmembrane</keyword>
<evidence type="ECO:0000313" key="3">
    <source>
        <dbReference type="EMBL" id="UWP83087.1"/>
    </source>
</evidence>
<feature type="transmembrane region" description="Helical" evidence="2">
    <location>
        <begin position="155"/>
        <end position="179"/>
    </location>
</feature>
<reference evidence="3" key="2">
    <citation type="submission" date="2022-09" db="EMBL/GenBank/DDBJ databases">
        <title>Biosynthetic gene clusters of Dactylosporangioum fulvum.</title>
        <authorList>
            <person name="Caradec T."/>
        </authorList>
    </citation>
    <scope>NUCLEOTIDE SEQUENCE</scope>
    <source>
        <strain evidence="3">NRRL B-16292</strain>
    </source>
</reference>
<dbReference type="RefSeq" id="WP_259860865.1">
    <property type="nucleotide sequence ID" value="NZ_BAAAST010000055.1"/>
</dbReference>
<keyword evidence="2" id="KW-0472">Membrane</keyword>
<reference evidence="3" key="1">
    <citation type="submission" date="2021-04" db="EMBL/GenBank/DDBJ databases">
        <authorList>
            <person name="Hartkoorn R.C."/>
            <person name="Beaudoing E."/>
            <person name="Hot D."/>
        </authorList>
    </citation>
    <scope>NUCLEOTIDE SEQUENCE</scope>
    <source>
        <strain evidence="3">NRRL B-16292</strain>
    </source>
</reference>
<dbReference type="EMBL" id="CP073720">
    <property type="protein sequence ID" value="UWP83087.1"/>
    <property type="molecule type" value="Genomic_DNA"/>
</dbReference>